<accession>A0A9W8M4I1</accession>
<evidence type="ECO:0008006" key="7">
    <source>
        <dbReference type="Google" id="ProtNLM"/>
    </source>
</evidence>
<evidence type="ECO:0000256" key="3">
    <source>
        <dbReference type="ARBA" id="ARBA00022833"/>
    </source>
</evidence>
<comment type="similarity">
    <text evidence="1">Belongs to the UPF0587 family.</text>
</comment>
<protein>
    <recommendedName>
        <fullName evidence="7">DUF866-domain-containing protein</fullName>
    </recommendedName>
</protein>
<dbReference type="GO" id="GO:0008270">
    <property type="term" value="F:zinc ion binding"/>
    <property type="evidence" value="ECO:0007669"/>
    <property type="project" value="TreeGrafter"/>
</dbReference>
<dbReference type="Proteomes" id="UP001140074">
    <property type="component" value="Unassembled WGS sequence"/>
</dbReference>
<name>A0A9W8M4I1_9FUNG</name>
<evidence type="ECO:0000256" key="2">
    <source>
        <dbReference type="ARBA" id="ARBA00022723"/>
    </source>
</evidence>
<keyword evidence="3" id="KW-0862">Zinc</keyword>
<proteinExistence type="inferred from homology"/>
<dbReference type="PANTHER" id="PTHR12857:SF0">
    <property type="entry name" value="CXXC MOTIF CONTAINING ZINC BINDING PROTEIN"/>
    <property type="match status" value="1"/>
</dbReference>
<reference evidence="5" key="1">
    <citation type="submission" date="2022-07" db="EMBL/GenBank/DDBJ databases">
        <title>Phylogenomic reconstructions and comparative analyses of Kickxellomycotina fungi.</title>
        <authorList>
            <person name="Reynolds N.K."/>
            <person name="Stajich J.E."/>
            <person name="Barry K."/>
            <person name="Grigoriev I.V."/>
            <person name="Crous P."/>
            <person name="Smith M.E."/>
        </authorList>
    </citation>
    <scope>NUCLEOTIDE SEQUENCE</scope>
    <source>
        <strain evidence="5">RSA 476</strain>
    </source>
</reference>
<organism evidence="5 6">
    <name type="scientific">Coemansia aciculifera</name>
    <dbReference type="NCBI Taxonomy" id="417176"/>
    <lineage>
        <taxon>Eukaryota</taxon>
        <taxon>Fungi</taxon>
        <taxon>Fungi incertae sedis</taxon>
        <taxon>Zoopagomycota</taxon>
        <taxon>Kickxellomycotina</taxon>
        <taxon>Kickxellomycetes</taxon>
        <taxon>Kickxellales</taxon>
        <taxon>Kickxellaceae</taxon>
        <taxon>Coemansia</taxon>
    </lineage>
</organism>
<keyword evidence="2" id="KW-0479">Metal-binding</keyword>
<dbReference type="PANTHER" id="PTHR12857">
    <property type="entry name" value="CXXC MOTIF CONTAINING ZINC BINDING PROTEIN"/>
    <property type="match status" value="1"/>
</dbReference>
<dbReference type="AlphaFoldDB" id="A0A9W8M4I1"/>
<evidence type="ECO:0000256" key="1">
    <source>
        <dbReference type="ARBA" id="ARBA00007818"/>
    </source>
</evidence>
<comment type="caution">
    <text evidence="5">The sequence shown here is derived from an EMBL/GenBank/DDBJ whole genome shotgun (WGS) entry which is preliminary data.</text>
</comment>
<feature type="region of interest" description="Disordered" evidence="4">
    <location>
        <begin position="111"/>
        <end position="131"/>
    </location>
</feature>
<dbReference type="InterPro" id="IPR008584">
    <property type="entry name" value="CXXC_Zn-binding_euk"/>
</dbReference>
<dbReference type="EMBL" id="JANBUY010000260">
    <property type="protein sequence ID" value="KAJ2860922.1"/>
    <property type="molecule type" value="Genomic_DNA"/>
</dbReference>
<sequence length="131" mass="14796">MSGGRDTANMVIKCHFCKRESSLDIAEGPFPYTAENSGSMATILIIDCRGVDIKEFEPRSGWKVTGTESNMVFDEVDLAEMEWYEYDEEAAAPVSIKDIECEFVVSKKKDIKKNKNKNKDADKNKDTDKKV</sequence>
<dbReference type="Pfam" id="PF05907">
    <property type="entry name" value="CXXC_Zn-b_euk"/>
    <property type="match status" value="1"/>
</dbReference>
<keyword evidence="6" id="KW-1185">Reference proteome</keyword>
<dbReference type="SUPFAM" id="SSF141678">
    <property type="entry name" value="MAL13P1.257-like"/>
    <property type="match status" value="1"/>
</dbReference>
<gene>
    <name evidence="5" type="ORF">GGH94_005227</name>
</gene>
<feature type="compositionally biased region" description="Basic and acidic residues" evidence="4">
    <location>
        <begin position="117"/>
        <end position="131"/>
    </location>
</feature>
<evidence type="ECO:0000313" key="5">
    <source>
        <dbReference type="EMBL" id="KAJ2860922.1"/>
    </source>
</evidence>
<evidence type="ECO:0000313" key="6">
    <source>
        <dbReference type="Proteomes" id="UP001140074"/>
    </source>
</evidence>
<evidence type="ECO:0000256" key="4">
    <source>
        <dbReference type="SAM" id="MobiDB-lite"/>
    </source>
</evidence>